<comment type="caution">
    <text evidence="6">The sequence shown here is derived from an EMBL/GenBank/DDBJ whole genome shotgun (WGS) entry which is preliminary data.</text>
</comment>
<organism evidence="6 7">
    <name type="scientific">Candidatus Methanolliviera hydrocarbonicum</name>
    <dbReference type="NCBI Taxonomy" id="2491085"/>
    <lineage>
        <taxon>Archaea</taxon>
        <taxon>Methanobacteriati</taxon>
        <taxon>Methanobacteriota</taxon>
        <taxon>Candidatus Methanoliparia</taxon>
        <taxon>Candidatus Methanoliparales</taxon>
        <taxon>Candidatus Methanollivieraceae</taxon>
        <taxon>Candidatus Methanolliviera</taxon>
    </lineage>
</organism>
<dbReference type="InterPro" id="IPR022854">
    <property type="entry name" value="GfcR-like"/>
</dbReference>
<dbReference type="GO" id="GO:0003677">
    <property type="term" value="F:DNA binding"/>
    <property type="evidence" value="ECO:0007669"/>
    <property type="project" value="UniProtKB-UniRule"/>
</dbReference>
<dbReference type="GO" id="GO:0004588">
    <property type="term" value="F:orotate phosphoribosyltransferase activity"/>
    <property type="evidence" value="ECO:0007669"/>
    <property type="project" value="TreeGrafter"/>
</dbReference>
<dbReference type="CDD" id="cd06223">
    <property type="entry name" value="PRTases_typeI"/>
    <property type="match status" value="1"/>
</dbReference>
<dbReference type="HAMAP" id="MF_01214">
    <property type="entry name" value="GfcR"/>
    <property type="match status" value="1"/>
</dbReference>
<protein>
    <recommendedName>
        <fullName evidence="4">Transcriptional regulator GfcR</fullName>
    </recommendedName>
</protein>
<dbReference type="Gene3D" id="3.40.50.2020">
    <property type="match status" value="1"/>
</dbReference>
<evidence type="ECO:0000256" key="1">
    <source>
        <dbReference type="ARBA" id="ARBA00023015"/>
    </source>
</evidence>
<keyword evidence="3 4" id="KW-0804">Transcription</keyword>
<dbReference type="SUPFAM" id="SSF53271">
    <property type="entry name" value="PRTase-like"/>
    <property type="match status" value="1"/>
</dbReference>
<keyword evidence="6" id="KW-0808">Transferase</keyword>
<dbReference type="Pfam" id="PF00156">
    <property type="entry name" value="Pribosyltran"/>
    <property type="match status" value="1"/>
</dbReference>
<comment type="similarity">
    <text evidence="4">Belongs to the purine/pyrimidine phosphoribosyltransferase family. GfcR subfamily.</text>
</comment>
<dbReference type="InterPro" id="IPR029057">
    <property type="entry name" value="PRTase-like"/>
</dbReference>
<accession>A0A520KYM5</accession>
<dbReference type="EMBL" id="RXIL01000018">
    <property type="protein sequence ID" value="RZN73173.1"/>
    <property type="molecule type" value="Genomic_DNA"/>
</dbReference>
<dbReference type="NCBIfam" id="NF002620">
    <property type="entry name" value="PRK02277.1"/>
    <property type="match status" value="1"/>
</dbReference>
<evidence type="ECO:0000256" key="2">
    <source>
        <dbReference type="ARBA" id="ARBA00023125"/>
    </source>
</evidence>
<dbReference type="Proteomes" id="UP000320766">
    <property type="component" value="Unassembled WGS sequence"/>
</dbReference>
<dbReference type="GO" id="GO:0010468">
    <property type="term" value="P:regulation of gene expression"/>
    <property type="evidence" value="ECO:0007669"/>
    <property type="project" value="UniProtKB-UniRule"/>
</dbReference>
<evidence type="ECO:0000259" key="5">
    <source>
        <dbReference type="Pfam" id="PF00156"/>
    </source>
</evidence>
<evidence type="ECO:0000313" key="6">
    <source>
        <dbReference type="EMBL" id="RZN73173.1"/>
    </source>
</evidence>
<comment type="domain">
    <text evidence="4">Contains an N-terminal DNA-binding winged helix-turn-helix domain and a C-terminal regulatory domain (or effector binding domain) resembling phosphoribosyltransferase (PRT) domain.</text>
</comment>
<evidence type="ECO:0000256" key="3">
    <source>
        <dbReference type="ARBA" id="ARBA00023163"/>
    </source>
</evidence>
<sequence>MKGINDLIKKALEMRGQGLNTGEIAEDLNVSMETATWLLTRPKPEEGGKPRDIYIDWSSIGRSSQRIKFISWALADLCLETLEEGDQEVDVVLGVATNGIPIGSLVADELGAKFGIIHPKKDIKDGENVRSFLSSNFSDVDGKKCIVIDDIITTGKTAKGTIELLTDNGAKVIAIAVIIDKKGLEVIDDVPIKSLIQVERI</sequence>
<dbReference type="InterPro" id="IPR000836">
    <property type="entry name" value="PRTase_dom"/>
</dbReference>
<proteinExistence type="inferred from homology"/>
<dbReference type="GO" id="GO:0006222">
    <property type="term" value="P:UMP biosynthetic process"/>
    <property type="evidence" value="ECO:0007669"/>
    <property type="project" value="TreeGrafter"/>
</dbReference>
<dbReference type="GO" id="GO:0019856">
    <property type="term" value="P:pyrimidine nucleobase biosynthetic process"/>
    <property type="evidence" value="ECO:0007669"/>
    <property type="project" value="TreeGrafter"/>
</dbReference>
<evidence type="ECO:0000313" key="7">
    <source>
        <dbReference type="Proteomes" id="UP000320766"/>
    </source>
</evidence>
<gene>
    <name evidence="4" type="primary">gfcR</name>
    <name evidence="6" type="ORF">EF807_00960</name>
</gene>
<keyword evidence="1 4" id="KW-0805">Transcription regulation</keyword>
<evidence type="ECO:0000256" key="4">
    <source>
        <dbReference type="HAMAP-Rule" id="MF_01214"/>
    </source>
</evidence>
<reference evidence="6 7" key="1">
    <citation type="journal article" date="2019" name="Nat. Microbiol.">
        <title>Wide diversity of methane and short-chain alkane metabolisms in uncultured archaea.</title>
        <authorList>
            <person name="Borrel G."/>
            <person name="Adam P.S."/>
            <person name="McKay L.J."/>
            <person name="Chen L.X."/>
            <person name="Sierra-Garcia I.N."/>
            <person name="Sieber C.M."/>
            <person name="Letourneur Q."/>
            <person name="Ghozlane A."/>
            <person name="Andersen G.L."/>
            <person name="Li W.J."/>
            <person name="Hallam S.J."/>
            <person name="Muyzer G."/>
            <person name="de Oliveira V.M."/>
            <person name="Inskeep W.P."/>
            <person name="Banfield J.F."/>
            <person name="Gribaldo S."/>
        </authorList>
    </citation>
    <scope>NUCLEOTIDE SEQUENCE [LARGE SCALE GENOMIC DNA]</scope>
    <source>
        <strain evidence="6">NM1b</strain>
    </source>
</reference>
<keyword evidence="6" id="KW-0328">Glycosyltransferase</keyword>
<keyword evidence="2 4" id="KW-0238">DNA-binding</keyword>
<name>A0A520KYM5_9EURY</name>
<dbReference type="PANTHER" id="PTHR19278">
    <property type="entry name" value="OROTATE PHOSPHORIBOSYLTRANSFERASE"/>
    <property type="match status" value="1"/>
</dbReference>
<feature type="domain" description="Phosphoribosyltransferase" evidence="5">
    <location>
        <begin position="74"/>
        <end position="194"/>
    </location>
</feature>
<dbReference type="AlphaFoldDB" id="A0A520KYM5"/>
<dbReference type="PANTHER" id="PTHR19278:SF41">
    <property type="entry name" value="PYRE-LIKE PROTEIN"/>
    <property type="match status" value="1"/>
</dbReference>